<gene>
    <name evidence="7" type="ORF">BAAM0483_06250</name>
</gene>
<feature type="transmembrane region" description="Helical" evidence="6">
    <location>
        <begin position="387"/>
        <end position="407"/>
    </location>
</feature>
<feature type="transmembrane region" description="Helical" evidence="6">
    <location>
        <begin position="149"/>
        <end position="181"/>
    </location>
</feature>
<sequence>MAESDGGTAAGQSASVSTEPVVNIDTMAETAVADQDIAIASKDSGKPEKPIHALTSMLGPAFVAAVAYVDPGNVAANLTSGAKYGYLLVWVLVLANCMAVLIQYQASKLGIVTGKSLPQILGECMGSAGSFLFFAQAEVIAIATDLAEVIGGAIALNLLFGLPLLVGGLIIGAVSTVLLLFQGGKTHKIFERLVIGLLLVITLGFIAGLFMDPPNPLKVAEGLIPRFNGGASVLMAASMLGATVMPHAIYLHSTLVNDHYAHRVKKPSIREMLHGSRIDVVWALALAGSVNIALLVLAANSLHGMGGTDTIEGAQHAISQVLGPTVGTVFSIGLLASSLSSTSVGTYAGSEIMKGLLHWNVPMWACRITTLVPALVVLALASNPTEALIIGQVVLSIGIPFAVIPLMRYTHNKQIMGKYVDGPVKHAICLLVVAVIIVLNLVLIVLTLMGKA</sequence>
<keyword evidence="4 6" id="KW-1133">Transmembrane helix</keyword>
<dbReference type="EMBL" id="AWFK01000009">
    <property type="protein sequence ID" value="KOA49199.1"/>
    <property type="molecule type" value="Genomic_DNA"/>
</dbReference>
<comment type="subcellular location">
    <subcellularLocation>
        <location evidence="1">Membrane</location>
        <topology evidence="1">Multi-pass membrane protein</topology>
    </subcellularLocation>
</comment>
<dbReference type="RefSeq" id="WP_052826471.1">
    <property type="nucleotide sequence ID" value="NZ_AWFK01000009.1"/>
</dbReference>
<evidence type="ECO:0000256" key="5">
    <source>
        <dbReference type="ARBA" id="ARBA00023136"/>
    </source>
</evidence>
<dbReference type="InterPro" id="IPR001046">
    <property type="entry name" value="NRAMP_fam"/>
</dbReference>
<protein>
    <submittedName>
        <fullName evidence="7">Manganese transporter</fullName>
    </submittedName>
</protein>
<dbReference type="Proteomes" id="UP000037239">
    <property type="component" value="Unassembled WGS sequence"/>
</dbReference>
<evidence type="ECO:0000313" key="8">
    <source>
        <dbReference type="Proteomes" id="UP000037239"/>
    </source>
</evidence>
<dbReference type="PANTHER" id="PTHR11706">
    <property type="entry name" value="SOLUTE CARRIER PROTEIN FAMILY 11 MEMBER"/>
    <property type="match status" value="1"/>
</dbReference>
<evidence type="ECO:0000256" key="1">
    <source>
        <dbReference type="ARBA" id="ARBA00004141"/>
    </source>
</evidence>
<dbReference type="Gene3D" id="1.20.1740.10">
    <property type="entry name" value="Amino acid/polyamine transporter I"/>
    <property type="match status" value="1"/>
</dbReference>
<accession>A0AB34T957</accession>
<feature type="transmembrane region" description="Helical" evidence="6">
    <location>
        <begin position="428"/>
        <end position="449"/>
    </location>
</feature>
<dbReference type="PRINTS" id="PR00447">
    <property type="entry name" value="NATRESASSCMP"/>
</dbReference>
<dbReference type="GO" id="GO:0005886">
    <property type="term" value="C:plasma membrane"/>
    <property type="evidence" value="ECO:0007669"/>
    <property type="project" value="TreeGrafter"/>
</dbReference>
<keyword evidence="5 6" id="KW-0472">Membrane</keyword>
<evidence type="ECO:0000256" key="2">
    <source>
        <dbReference type="ARBA" id="ARBA00022448"/>
    </source>
</evidence>
<keyword evidence="2" id="KW-0813">Transport</keyword>
<evidence type="ECO:0000256" key="3">
    <source>
        <dbReference type="ARBA" id="ARBA00022692"/>
    </source>
</evidence>
<feature type="transmembrane region" description="Helical" evidence="6">
    <location>
        <begin position="361"/>
        <end position="381"/>
    </location>
</feature>
<evidence type="ECO:0000256" key="4">
    <source>
        <dbReference type="ARBA" id="ARBA00022989"/>
    </source>
</evidence>
<keyword evidence="3 6" id="KW-0812">Transmembrane</keyword>
<feature type="transmembrane region" description="Helical" evidence="6">
    <location>
        <begin position="231"/>
        <end position="257"/>
    </location>
</feature>
<dbReference type="Pfam" id="PF01566">
    <property type="entry name" value="Nramp"/>
    <property type="match status" value="1"/>
</dbReference>
<dbReference type="AlphaFoldDB" id="A0AB34T957"/>
<dbReference type="GO" id="GO:0005384">
    <property type="term" value="F:manganese ion transmembrane transporter activity"/>
    <property type="evidence" value="ECO:0007669"/>
    <property type="project" value="TreeGrafter"/>
</dbReference>
<dbReference type="GO" id="GO:0015086">
    <property type="term" value="F:cadmium ion transmembrane transporter activity"/>
    <property type="evidence" value="ECO:0007669"/>
    <property type="project" value="TreeGrafter"/>
</dbReference>
<dbReference type="NCBIfam" id="NF037982">
    <property type="entry name" value="Nramp_1"/>
    <property type="match status" value="1"/>
</dbReference>
<feature type="transmembrane region" description="Helical" evidence="6">
    <location>
        <begin position="84"/>
        <end position="104"/>
    </location>
</feature>
<evidence type="ECO:0000256" key="6">
    <source>
        <dbReference type="SAM" id="Phobius"/>
    </source>
</evidence>
<evidence type="ECO:0000313" key="7">
    <source>
        <dbReference type="EMBL" id="KOA49199.1"/>
    </source>
</evidence>
<proteinExistence type="predicted"/>
<feature type="transmembrane region" description="Helical" evidence="6">
    <location>
        <begin position="193"/>
        <end position="211"/>
    </location>
</feature>
<feature type="transmembrane region" description="Helical" evidence="6">
    <location>
        <begin position="278"/>
        <end position="299"/>
    </location>
</feature>
<dbReference type="GO" id="GO:0034755">
    <property type="term" value="P:iron ion transmembrane transport"/>
    <property type="evidence" value="ECO:0007669"/>
    <property type="project" value="TreeGrafter"/>
</dbReference>
<reference evidence="7 8" key="1">
    <citation type="journal article" date="2015" name="Int J Genomics">
        <title>Comparative Genomics Revealed Genetic Diversity and Species/Strain-Level Differences in Carbohydrate Metabolism of Three Probiotic Bifidobacterial Species.</title>
        <authorList>
            <person name="Odamaki T."/>
            <person name="Horigome A."/>
            <person name="Sugahara H."/>
            <person name="Hashikura N."/>
            <person name="Minami J."/>
            <person name="Xiao J.Z."/>
            <person name="Abe F."/>
        </authorList>
    </citation>
    <scope>NUCLEOTIDE SEQUENCE [LARGE SCALE GENOMIC DNA]</scope>
    <source>
        <strain evidence="7 8">MCC 0483</strain>
    </source>
</reference>
<organism evidence="7 8">
    <name type="scientific">Bifidobacterium animalis subsp. animalis MCC 0483</name>
    <dbReference type="NCBI Taxonomy" id="1365955"/>
    <lineage>
        <taxon>Bacteria</taxon>
        <taxon>Bacillati</taxon>
        <taxon>Actinomycetota</taxon>
        <taxon>Actinomycetes</taxon>
        <taxon>Bifidobacteriales</taxon>
        <taxon>Bifidobacteriaceae</taxon>
        <taxon>Bifidobacterium</taxon>
    </lineage>
</organism>
<dbReference type="NCBIfam" id="NF001923">
    <property type="entry name" value="PRK00701.1"/>
    <property type="match status" value="1"/>
</dbReference>
<name>A0AB34T957_9BIFI</name>
<dbReference type="PANTHER" id="PTHR11706:SF33">
    <property type="entry name" value="NATURAL RESISTANCE-ASSOCIATED MACROPHAGE PROTEIN 2"/>
    <property type="match status" value="1"/>
</dbReference>
<comment type="caution">
    <text evidence="7">The sequence shown here is derived from an EMBL/GenBank/DDBJ whole genome shotgun (WGS) entry which is preliminary data.</text>
</comment>